<evidence type="ECO:0000256" key="2">
    <source>
        <dbReference type="SAM" id="MobiDB-lite"/>
    </source>
</evidence>
<dbReference type="InParanoid" id="A0A1Y2G7I0"/>
<feature type="region of interest" description="Disordered" evidence="2">
    <location>
        <begin position="472"/>
        <end position="492"/>
    </location>
</feature>
<dbReference type="OrthoDB" id="276323at2759"/>
<comment type="similarity">
    <text evidence="1">Belongs to the TCP11 family.</text>
</comment>
<reference evidence="3 4" key="1">
    <citation type="submission" date="2016-07" db="EMBL/GenBank/DDBJ databases">
        <title>Pervasive Adenine N6-methylation of Active Genes in Fungi.</title>
        <authorList>
            <consortium name="DOE Joint Genome Institute"/>
            <person name="Mondo S.J."/>
            <person name="Dannebaum R.O."/>
            <person name="Kuo R.C."/>
            <person name="Labutti K."/>
            <person name="Haridas S."/>
            <person name="Kuo A."/>
            <person name="Salamov A."/>
            <person name="Ahrendt S.R."/>
            <person name="Lipzen A."/>
            <person name="Sullivan W."/>
            <person name="Andreopoulos W.B."/>
            <person name="Clum A."/>
            <person name="Lindquist E."/>
            <person name="Daum C."/>
            <person name="Ramamoorthy G.K."/>
            <person name="Gryganskyi A."/>
            <person name="Culley D."/>
            <person name="Magnuson J.K."/>
            <person name="James T.Y."/>
            <person name="O'Malley M.A."/>
            <person name="Stajich J.E."/>
            <person name="Spatafora J.W."/>
            <person name="Visel A."/>
            <person name="Grigoriev I.V."/>
        </authorList>
    </citation>
    <scope>NUCLEOTIDE SEQUENCE [LARGE SCALE GENOMIC DNA]</scope>
    <source>
        <strain evidence="3 4">NRRL 3116</strain>
    </source>
</reference>
<evidence type="ECO:0000313" key="4">
    <source>
        <dbReference type="Proteomes" id="UP000193648"/>
    </source>
</evidence>
<organism evidence="3 4">
    <name type="scientific">Lobosporangium transversale</name>
    <dbReference type="NCBI Taxonomy" id="64571"/>
    <lineage>
        <taxon>Eukaryota</taxon>
        <taxon>Fungi</taxon>
        <taxon>Fungi incertae sedis</taxon>
        <taxon>Mucoromycota</taxon>
        <taxon>Mortierellomycotina</taxon>
        <taxon>Mortierellomycetes</taxon>
        <taxon>Mortierellales</taxon>
        <taxon>Mortierellaceae</taxon>
        <taxon>Lobosporangium</taxon>
    </lineage>
</organism>
<evidence type="ECO:0000313" key="3">
    <source>
        <dbReference type="EMBL" id="ORZ00010.1"/>
    </source>
</evidence>
<feature type="compositionally biased region" description="Low complexity" evidence="2">
    <location>
        <begin position="675"/>
        <end position="710"/>
    </location>
</feature>
<dbReference type="RefSeq" id="XP_021876051.1">
    <property type="nucleotide sequence ID" value="XM_022026934.1"/>
</dbReference>
<feature type="compositionally biased region" description="Low complexity" evidence="2">
    <location>
        <begin position="427"/>
        <end position="455"/>
    </location>
</feature>
<evidence type="ECO:0000256" key="1">
    <source>
        <dbReference type="ARBA" id="ARBA00010954"/>
    </source>
</evidence>
<dbReference type="STRING" id="64571.A0A1Y2G7I0"/>
<dbReference type="PANTHER" id="PTHR12832">
    <property type="entry name" value="TESTIS-SPECIFIC PROTEIN PBS13 T-COMPLEX 11"/>
    <property type="match status" value="1"/>
</dbReference>
<dbReference type="PANTHER" id="PTHR12832:SF11">
    <property type="entry name" value="LD23868P"/>
    <property type="match status" value="1"/>
</dbReference>
<dbReference type="AlphaFoldDB" id="A0A1Y2G7I0"/>
<dbReference type="Pfam" id="PF05794">
    <property type="entry name" value="Tcp11"/>
    <property type="match status" value="1"/>
</dbReference>
<feature type="region of interest" description="Disordered" evidence="2">
    <location>
        <begin position="621"/>
        <end position="716"/>
    </location>
</feature>
<dbReference type="GO" id="GO:0010737">
    <property type="term" value="P:protein kinase A signaling"/>
    <property type="evidence" value="ECO:0007669"/>
    <property type="project" value="TreeGrafter"/>
</dbReference>
<feature type="region of interest" description="Disordered" evidence="2">
    <location>
        <begin position="427"/>
        <end position="456"/>
    </location>
</feature>
<dbReference type="Proteomes" id="UP000193648">
    <property type="component" value="Unassembled WGS sequence"/>
</dbReference>
<dbReference type="InterPro" id="IPR008862">
    <property type="entry name" value="Tcp11"/>
</dbReference>
<name>A0A1Y2G7I0_9FUNG</name>
<feature type="compositionally biased region" description="Basic and acidic residues" evidence="2">
    <location>
        <begin position="652"/>
        <end position="662"/>
    </location>
</feature>
<proteinExistence type="inferred from homology"/>
<feature type="compositionally biased region" description="Polar residues" evidence="2">
    <location>
        <begin position="477"/>
        <end position="486"/>
    </location>
</feature>
<comment type="caution">
    <text evidence="3">The sequence shown here is derived from an EMBL/GenBank/DDBJ whole genome shotgun (WGS) entry which is preliminary data.</text>
</comment>
<sequence length="789" mass="86394">MLEIFKNPQLRHDIVFDPHLQFRPNFDGERGLVKRREADRFWREVGIELNNRRATLAARREASNTMLSLAGLPSSSSASRLVQQQAQQLCPLPKAVLLPRLIDELREILISLLPPTPPAPATSPDGKPDPPPINPERVQLMSTLDPDLIIQELDHGVLDVHALFRFLGDCLKGHCAPMRDALVESMVNIVVDFDEIVRGIRMCFEILEWMKLDIANHQLRTLRPWLLNNSVDFEQKYFADLLTRGGSFERTISWFKRAWIQWESVKRTVIGPQVTNNETSAQSNLDSRRSSLATSTTVTMIFDTDHGNTGQEPNTVSSSASTILDDKRRSAIIRADIGENILDGVVNEGLLEMILRPHRATKTMPETFEFDHYRLLSFHNDFQDLTILCILLILFRQLAQNAWTQQDLVEIKKVVWLLLTDENANFGANTNPGPGAPAAAATGDSDKSSPSASSSGMKDIVIQIEFAARKVRERNKSTTTPSTVTAGSGVARPSQSVGVPTLIGVQRRNSLSLGAVADAKNDKIASSTLSVPLSSLAMSSSLTPSPSASSSTLTSGLSGNDTNLLAAWLDNALTKTSMLYQLIQKRLLIHFRRWLYLHSCSSMMVLSASCATLASAMSMSKATGSRDTMKTVEEDEEDENGMDVGKSSSNDSVKDQENKNGDGDCQSAGAVVKNQSSEASSQSGTASTLTASTLEPASAQAPAPSQDAAPGMSAEEANKAAAEALAAKLSFNTVEMEAHGLTGLEDEMIALLEKIRAVAEFNKKVYGSWYRDLVMQGRAENWLEKDIRV</sequence>
<dbReference type="GeneID" id="33568777"/>
<feature type="region of interest" description="Disordered" evidence="2">
    <location>
        <begin position="116"/>
        <end position="135"/>
    </location>
</feature>
<protein>
    <submittedName>
        <fullName evidence="3">T-complex protein 11-domain-containing protein</fullName>
    </submittedName>
</protein>
<dbReference type="EMBL" id="MCFF01000064">
    <property type="protein sequence ID" value="ORZ00010.1"/>
    <property type="molecule type" value="Genomic_DNA"/>
</dbReference>
<accession>A0A1Y2G7I0</accession>
<keyword evidence="4" id="KW-1185">Reference proteome</keyword>
<gene>
    <name evidence="3" type="ORF">BCR41DRAFT_375270</name>
</gene>